<gene>
    <name evidence="1" type="ORF">G7057_02015</name>
</gene>
<dbReference type="Proteomes" id="UP000501451">
    <property type="component" value="Chromosome"/>
</dbReference>
<evidence type="ECO:0000313" key="1">
    <source>
        <dbReference type="EMBL" id="QII81369.1"/>
    </source>
</evidence>
<reference evidence="1 2" key="1">
    <citation type="journal article" date="2017" name="Int. J. Syst. Evol. Microbiol.">
        <title>Jeotgalibaca porci sp. nov. and Jeotgalibaca arthritidis sp. nov., isolated from pigs, and emended description of the genus Jeotgalibaca.</title>
        <authorList>
            <person name="Zamora L."/>
            <person name="Perez-Sancho M."/>
            <person name="Dominguez L."/>
            <person name="Fernandez-Garayzabal J.F."/>
            <person name="Vela A.I."/>
        </authorList>
    </citation>
    <scope>NUCLEOTIDE SEQUENCE [LARGE SCALE GENOMIC DNA]</scope>
    <source>
        <strain evidence="1 2">CECT 9157</strain>
    </source>
</reference>
<dbReference type="RefSeq" id="WP_166160937.1">
    <property type="nucleotide sequence ID" value="NZ_CP049740.1"/>
</dbReference>
<protein>
    <submittedName>
        <fullName evidence="1">Uncharacterized protein</fullName>
    </submittedName>
</protein>
<organism evidence="1 2">
    <name type="scientific">Jeotgalibaca arthritidis</name>
    <dbReference type="NCBI Taxonomy" id="1868794"/>
    <lineage>
        <taxon>Bacteria</taxon>
        <taxon>Bacillati</taxon>
        <taxon>Bacillota</taxon>
        <taxon>Bacilli</taxon>
        <taxon>Lactobacillales</taxon>
        <taxon>Carnobacteriaceae</taxon>
        <taxon>Jeotgalibaca</taxon>
    </lineage>
</organism>
<dbReference type="KEGG" id="jar:G7057_02015"/>
<dbReference type="EMBL" id="CP049740">
    <property type="protein sequence ID" value="QII81369.1"/>
    <property type="molecule type" value="Genomic_DNA"/>
</dbReference>
<keyword evidence="2" id="KW-1185">Reference proteome</keyword>
<name>A0A6G7K7X2_9LACT</name>
<sequence length="167" mass="19265">MGLFDLFKRQKKETPMSQTEAHIIEETESTVPVYDITVKATDCQTDHQVIEKIARKIIDEDPFQIVYKGLSDQDLTNRQRALYKYAEMSTMTVDINLQQSGVITIEGITLGNLPSSIVQDMKRYSDKYMLTTYVFISGGPYKVYSIEEKTVIEKEDAFNLDIFISYY</sequence>
<dbReference type="AlphaFoldDB" id="A0A6G7K7X2"/>
<proteinExistence type="predicted"/>
<evidence type="ECO:0000313" key="2">
    <source>
        <dbReference type="Proteomes" id="UP000501451"/>
    </source>
</evidence>
<accession>A0A6G7K7X2</accession>